<gene>
    <name evidence="3" type="ORF">AABB24_038856</name>
</gene>
<feature type="region of interest" description="Disordered" evidence="1">
    <location>
        <begin position="176"/>
        <end position="214"/>
    </location>
</feature>
<keyword evidence="4" id="KW-1185">Reference proteome</keyword>
<feature type="region of interest" description="Disordered" evidence="1">
    <location>
        <begin position="274"/>
        <end position="336"/>
    </location>
</feature>
<protein>
    <recommendedName>
        <fullName evidence="5">Transmembrane protein 209</fullName>
    </recommendedName>
</protein>
<keyword evidence="2" id="KW-0472">Membrane</keyword>
<proteinExistence type="predicted"/>
<feature type="region of interest" description="Disordered" evidence="1">
    <location>
        <begin position="150"/>
        <end position="169"/>
    </location>
</feature>
<evidence type="ECO:0000256" key="2">
    <source>
        <dbReference type="SAM" id="Phobius"/>
    </source>
</evidence>
<dbReference type="EMBL" id="JBJKTR010000023">
    <property type="protein sequence ID" value="KAL3324951.1"/>
    <property type="molecule type" value="Genomic_DNA"/>
</dbReference>
<feature type="transmembrane region" description="Helical" evidence="2">
    <location>
        <begin position="85"/>
        <end position="106"/>
    </location>
</feature>
<dbReference type="PANTHER" id="PTHR21780:SF0">
    <property type="entry name" value="TRANSMEMBRANE PROTEIN 209"/>
    <property type="match status" value="1"/>
</dbReference>
<evidence type="ECO:0000313" key="4">
    <source>
        <dbReference type="Proteomes" id="UP001627284"/>
    </source>
</evidence>
<evidence type="ECO:0000313" key="3">
    <source>
        <dbReference type="EMBL" id="KAL3324951.1"/>
    </source>
</evidence>
<dbReference type="Proteomes" id="UP001627284">
    <property type="component" value="Unassembled WGS sequence"/>
</dbReference>
<reference evidence="3 4" key="1">
    <citation type="submission" date="2024-05" db="EMBL/GenBank/DDBJ databases">
        <title>De novo assembly of an allotetraploid wild potato.</title>
        <authorList>
            <person name="Hosaka A.J."/>
        </authorList>
    </citation>
    <scope>NUCLEOTIDE SEQUENCE [LARGE SCALE GENOMIC DNA]</scope>
    <source>
        <tissue evidence="3">Young leaves</tissue>
    </source>
</reference>
<feature type="compositionally biased region" description="Polar residues" evidence="1">
    <location>
        <begin position="295"/>
        <end position="308"/>
    </location>
</feature>
<organism evidence="3 4">
    <name type="scientific">Solanum stoloniferum</name>
    <dbReference type="NCBI Taxonomy" id="62892"/>
    <lineage>
        <taxon>Eukaryota</taxon>
        <taxon>Viridiplantae</taxon>
        <taxon>Streptophyta</taxon>
        <taxon>Embryophyta</taxon>
        <taxon>Tracheophyta</taxon>
        <taxon>Spermatophyta</taxon>
        <taxon>Magnoliopsida</taxon>
        <taxon>eudicotyledons</taxon>
        <taxon>Gunneridae</taxon>
        <taxon>Pentapetalae</taxon>
        <taxon>asterids</taxon>
        <taxon>lamiids</taxon>
        <taxon>Solanales</taxon>
        <taxon>Solanaceae</taxon>
        <taxon>Solanoideae</taxon>
        <taxon>Solaneae</taxon>
        <taxon>Solanum</taxon>
    </lineage>
</organism>
<comment type="caution">
    <text evidence="3">The sequence shown here is derived from an EMBL/GenBank/DDBJ whole genome shotgun (WGS) entry which is preliminary data.</text>
</comment>
<keyword evidence="2" id="KW-0812">Transmembrane</keyword>
<dbReference type="Pfam" id="PF09786">
    <property type="entry name" value="CytochromB561_N"/>
    <property type="match status" value="1"/>
</dbReference>
<dbReference type="AlphaFoldDB" id="A0ABD2R265"/>
<dbReference type="PANTHER" id="PTHR21780">
    <property type="entry name" value="TRANSMEMBRANE PROTEIN 209"/>
    <property type="match status" value="1"/>
</dbReference>
<accession>A0ABD2R265</accession>
<evidence type="ECO:0000256" key="1">
    <source>
        <dbReference type="SAM" id="MobiDB-lite"/>
    </source>
</evidence>
<evidence type="ECO:0008006" key="5">
    <source>
        <dbReference type="Google" id="ProtNLM"/>
    </source>
</evidence>
<feature type="transmembrane region" description="Helical" evidence="2">
    <location>
        <begin position="45"/>
        <end position="64"/>
    </location>
</feature>
<keyword evidence="2" id="KW-1133">Transmembrane helix</keyword>
<dbReference type="InterPro" id="IPR019176">
    <property type="entry name" value="Cytochrome_B561-rel"/>
</dbReference>
<sequence length="685" mass="74323">MSAGSGGGGERSSPAPKPSKFAVYQNPAFSAALTTNSLRPSKSTFVFIFIISIASASTLLRSFSRENGIADSLKFRYVSQETACLIVRLIQTFAAIVLFGTFLALVKAIYLCTTKTADVSIMSPTKGTKENTRLTNRQLGLLGIKSNVEQTTMDSSTRPPKSRGISASPSNVLVPIHQPISSSNHSSRLSSDKVRTGSGTKIPSFGTPSKSPVSPSLYLVSASSSQSPSIQSSPGGELVAIPWSNKRATFHKEIATEEQLERFLADVDERITESASKLATPPPTISGFGVVSPGNLPSSTNTSGTPRSTPLRPVRMSPGSQKFSTPPKRGEGDLPPPMSMEESIEAFGHLGIYPQIEQWRDRLRQWFSSMLLKPLLNKIDTSHTKVMQAAGKLGITITVSQVGNGTPDIGTAAISATERTNEWKPSFSVDEDSLLHQLRVTLVQALDSCMSKSTSGVLQPSSPENPLIPILQECIDAITEHQRLHSLMKGEWGKGLLPQSGVRAEYTVQRIRELSEGTCLRNYDYLGSAEGYGKGNKKWNPELPTDSHLLLYLFCAFLEHPKWMLHVDPTTYAGIQSSKNPLFLGVLPPKERFPEKYVAVVSGVPSVLHPGACILAVGKQNPPVFALYWDKMPQFSLQGRTALWDSILLLCYKIKTGYGGLVRGMHLSSSALGILPVFDSEEDDR</sequence>
<name>A0ABD2R265_9SOLN</name>